<comment type="similarity">
    <text evidence="2 12">Belongs to the fatty acid desaturase type 1 family.</text>
</comment>
<dbReference type="PANTHER" id="PTHR11351:SF31">
    <property type="entry name" value="DESATURASE 1, ISOFORM A-RELATED"/>
    <property type="match status" value="1"/>
</dbReference>
<keyword evidence="6 13" id="KW-1133">Transmembrane helix</keyword>
<evidence type="ECO:0000256" key="4">
    <source>
        <dbReference type="ARBA" id="ARBA00022692"/>
    </source>
</evidence>
<evidence type="ECO:0000259" key="14">
    <source>
        <dbReference type="Pfam" id="PF00487"/>
    </source>
</evidence>
<dbReference type="AlphaFoldDB" id="E2B745"/>
<feature type="transmembrane region" description="Helical" evidence="13">
    <location>
        <begin position="92"/>
        <end position="110"/>
    </location>
</feature>
<keyword evidence="8" id="KW-0408">Iron</keyword>
<dbReference type="GO" id="GO:0006636">
    <property type="term" value="P:unsaturated fatty acid biosynthetic process"/>
    <property type="evidence" value="ECO:0007669"/>
    <property type="project" value="TreeGrafter"/>
</dbReference>
<dbReference type="Pfam" id="PF00487">
    <property type="entry name" value="FA_desaturase"/>
    <property type="match status" value="1"/>
</dbReference>
<evidence type="ECO:0000256" key="1">
    <source>
        <dbReference type="ARBA" id="ARBA00004141"/>
    </source>
</evidence>
<dbReference type="GO" id="GO:0005789">
    <property type="term" value="C:endoplasmic reticulum membrane"/>
    <property type="evidence" value="ECO:0007669"/>
    <property type="project" value="TreeGrafter"/>
</dbReference>
<evidence type="ECO:0000256" key="3">
    <source>
        <dbReference type="ARBA" id="ARBA00022516"/>
    </source>
</evidence>
<evidence type="ECO:0000256" key="6">
    <source>
        <dbReference type="ARBA" id="ARBA00022989"/>
    </source>
</evidence>
<keyword evidence="4 12" id="KW-0812">Transmembrane</keyword>
<comment type="cofactor">
    <cofactor evidence="12">
        <name>Fe(2+)</name>
        <dbReference type="ChEBI" id="CHEBI:29033"/>
    </cofactor>
</comment>
<evidence type="ECO:0000313" key="15">
    <source>
        <dbReference type="EMBL" id="EFN88476.1"/>
    </source>
</evidence>
<comment type="subcellular location">
    <subcellularLocation>
        <location evidence="1">Membrane</location>
        <topology evidence="1">Multi-pass membrane protein</topology>
    </subcellularLocation>
</comment>
<dbReference type="GO" id="GO:0004768">
    <property type="term" value="F:stearoyl-CoA 9-desaturase activity"/>
    <property type="evidence" value="ECO:0007669"/>
    <property type="project" value="TreeGrafter"/>
</dbReference>
<keyword evidence="7 12" id="KW-0560">Oxidoreductase</keyword>
<feature type="transmembrane region" description="Helical" evidence="13">
    <location>
        <begin position="62"/>
        <end position="80"/>
    </location>
</feature>
<dbReference type="OrthoDB" id="9988030at2759"/>
<dbReference type="Proteomes" id="UP000008237">
    <property type="component" value="Unassembled WGS sequence"/>
</dbReference>
<evidence type="ECO:0000256" key="8">
    <source>
        <dbReference type="ARBA" id="ARBA00023004"/>
    </source>
</evidence>
<dbReference type="PANTHER" id="PTHR11351">
    <property type="entry name" value="ACYL-COA DESATURASE"/>
    <property type="match status" value="1"/>
</dbReference>
<sequence length="201" mass="23579">MSVIDNKHVTYRGNSSHSAIEEWINYLPNVKWRNVATISFVHLCALYSLVTIDFTIDIRTVFWYILICVIQAMGFTAGAHRYWTHRTFKAKLLLRIILVFCYITADQISIRNWVRDHRTHHKFTETNADPYNSNRGFFFSHVGWLMVKKHPEVIKKGQQIDDNDISRILNKYNIIVLLSIATALPHVVYSFVATYFLSRQI</sequence>
<dbReference type="EMBL" id="GL446109">
    <property type="protein sequence ID" value="EFN88476.1"/>
    <property type="molecule type" value="Genomic_DNA"/>
</dbReference>
<keyword evidence="5" id="KW-0276">Fatty acid metabolism</keyword>
<dbReference type="CDD" id="cd03505">
    <property type="entry name" value="Delta9-FADS-like"/>
    <property type="match status" value="1"/>
</dbReference>
<evidence type="ECO:0000256" key="5">
    <source>
        <dbReference type="ARBA" id="ARBA00022832"/>
    </source>
</evidence>
<evidence type="ECO:0000256" key="12">
    <source>
        <dbReference type="RuleBase" id="RU000581"/>
    </source>
</evidence>
<evidence type="ECO:0000256" key="7">
    <source>
        <dbReference type="ARBA" id="ARBA00023002"/>
    </source>
</evidence>
<evidence type="ECO:0000256" key="11">
    <source>
        <dbReference type="ARBA" id="ARBA00023160"/>
    </source>
</evidence>
<protein>
    <submittedName>
        <fullName evidence="15">Acyl-CoA desaturase 1</fullName>
    </submittedName>
</protein>
<keyword evidence="10 13" id="KW-0472">Membrane</keyword>
<dbReference type="GO" id="GO:0005506">
    <property type="term" value="F:iron ion binding"/>
    <property type="evidence" value="ECO:0007669"/>
    <property type="project" value="TreeGrafter"/>
</dbReference>
<gene>
    <name evidence="15" type="ORF">EAI_02548</name>
</gene>
<reference evidence="15 16" key="1">
    <citation type="journal article" date="2010" name="Science">
        <title>Genomic comparison of the ants Camponotus floridanus and Harpegnathos saltator.</title>
        <authorList>
            <person name="Bonasio R."/>
            <person name="Zhang G."/>
            <person name="Ye C."/>
            <person name="Mutti N.S."/>
            <person name="Fang X."/>
            <person name="Qin N."/>
            <person name="Donahue G."/>
            <person name="Yang P."/>
            <person name="Li Q."/>
            <person name="Li C."/>
            <person name="Zhang P."/>
            <person name="Huang Z."/>
            <person name="Berger S.L."/>
            <person name="Reinberg D."/>
            <person name="Wang J."/>
            <person name="Liebig J."/>
        </authorList>
    </citation>
    <scope>NUCLEOTIDE SEQUENCE [LARGE SCALE GENOMIC DNA]</scope>
    <source>
        <strain evidence="15 16">R22 G/1</strain>
    </source>
</reference>
<evidence type="ECO:0000256" key="10">
    <source>
        <dbReference type="ARBA" id="ARBA00023136"/>
    </source>
</evidence>
<proteinExistence type="inferred from homology"/>
<keyword evidence="3 12" id="KW-0444">Lipid biosynthesis</keyword>
<keyword evidence="11 12" id="KW-0275">Fatty acid biosynthesis</keyword>
<evidence type="ECO:0000256" key="13">
    <source>
        <dbReference type="SAM" id="Phobius"/>
    </source>
</evidence>
<evidence type="ECO:0000256" key="2">
    <source>
        <dbReference type="ARBA" id="ARBA00009295"/>
    </source>
</evidence>
<evidence type="ECO:0000313" key="16">
    <source>
        <dbReference type="Proteomes" id="UP000008237"/>
    </source>
</evidence>
<dbReference type="OMA" id="EWINYLP"/>
<keyword evidence="16" id="KW-1185">Reference proteome</keyword>
<evidence type="ECO:0000256" key="9">
    <source>
        <dbReference type="ARBA" id="ARBA00023098"/>
    </source>
</evidence>
<feature type="transmembrane region" description="Helical" evidence="13">
    <location>
        <begin position="174"/>
        <end position="197"/>
    </location>
</feature>
<dbReference type="InParanoid" id="E2B745"/>
<dbReference type="InterPro" id="IPR005804">
    <property type="entry name" value="FA_desaturase_dom"/>
</dbReference>
<dbReference type="InterPro" id="IPR015876">
    <property type="entry name" value="Acyl-CoA_DS"/>
</dbReference>
<feature type="transmembrane region" description="Helical" evidence="13">
    <location>
        <begin position="35"/>
        <end position="56"/>
    </location>
</feature>
<feature type="domain" description="Fatty acid desaturase" evidence="14">
    <location>
        <begin position="63"/>
        <end position="193"/>
    </location>
</feature>
<keyword evidence="9" id="KW-0443">Lipid metabolism</keyword>
<accession>E2B745</accession>
<comment type="domain">
    <text evidence="12">The histidine box domains are involved in binding the catalytic metal ions.</text>
</comment>
<name>E2B745_HARSA</name>
<organism evidence="16">
    <name type="scientific">Harpegnathos saltator</name>
    <name type="common">Jerdon's jumping ant</name>
    <dbReference type="NCBI Taxonomy" id="610380"/>
    <lineage>
        <taxon>Eukaryota</taxon>
        <taxon>Metazoa</taxon>
        <taxon>Ecdysozoa</taxon>
        <taxon>Arthropoda</taxon>
        <taxon>Hexapoda</taxon>
        <taxon>Insecta</taxon>
        <taxon>Pterygota</taxon>
        <taxon>Neoptera</taxon>
        <taxon>Endopterygota</taxon>
        <taxon>Hymenoptera</taxon>
        <taxon>Apocrita</taxon>
        <taxon>Aculeata</taxon>
        <taxon>Formicoidea</taxon>
        <taxon>Formicidae</taxon>
        <taxon>Ponerinae</taxon>
        <taxon>Ponerini</taxon>
        <taxon>Harpegnathos</taxon>
    </lineage>
</organism>
<dbReference type="PRINTS" id="PR00075">
    <property type="entry name" value="FACDDSATRASE"/>
</dbReference>